<dbReference type="Pfam" id="PF00483">
    <property type="entry name" value="NTP_transferase"/>
    <property type="match status" value="1"/>
</dbReference>
<dbReference type="InterPro" id="IPR029044">
    <property type="entry name" value="Nucleotide-diphossugar_trans"/>
</dbReference>
<keyword evidence="4 10" id="KW-0548">Nucleotidyltransferase</keyword>
<dbReference type="OrthoDB" id="9806359at2"/>
<feature type="domain" description="MannoseP isomerase/GMP-like beta-helix" evidence="9">
    <location>
        <begin position="305"/>
        <end position="353"/>
    </location>
</feature>
<dbReference type="GO" id="GO:0009298">
    <property type="term" value="P:GDP-mannose biosynthetic process"/>
    <property type="evidence" value="ECO:0007669"/>
    <property type="project" value="TreeGrafter"/>
</dbReference>
<evidence type="ECO:0000313" key="10">
    <source>
        <dbReference type="EMBL" id="OAT80347.1"/>
    </source>
</evidence>
<dbReference type="PANTHER" id="PTHR46390:SF1">
    <property type="entry name" value="MANNOSE-1-PHOSPHATE GUANYLYLTRANSFERASE"/>
    <property type="match status" value="1"/>
</dbReference>
<evidence type="ECO:0000256" key="3">
    <source>
        <dbReference type="ARBA" id="ARBA00022679"/>
    </source>
</evidence>
<dbReference type="PANTHER" id="PTHR46390">
    <property type="entry name" value="MANNOSE-1-PHOSPHATE GUANYLYLTRANSFERASE"/>
    <property type="match status" value="1"/>
</dbReference>
<accession>A0A1B7LC78</accession>
<evidence type="ECO:0000259" key="8">
    <source>
        <dbReference type="Pfam" id="PF00483"/>
    </source>
</evidence>
<dbReference type="STRING" id="1838280.A6M21_13735"/>
<evidence type="ECO:0000313" key="11">
    <source>
        <dbReference type="Proteomes" id="UP000078532"/>
    </source>
</evidence>
<protein>
    <recommendedName>
        <fullName evidence="2">mannose-1-phosphate guanylyltransferase</fullName>
        <ecNumber evidence="2">2.7.7.13</ecNumber>
    </recommendedName>
</protein>
<dbReference type="InterPro" id="IPR005835">
    <property type="entry name" value="NTP_transferase_dom"/>
</dbReference>
<dbReference type="InterPro" id="IPR051161">
    <property type="entry name" value="Mannose-6P_isomerase_type2"/>
</dbReference>
<evidence type="ECO:0000256" key="6">
    <source>
        <dbReference type="ARBA" id="ARBA00023134"/>
    </source>
</evidence>
<dbReference type="RefSeq" id="WP_066669922.1">
    <property type="nucleotide sequence ID" value="NZ_LYVF01000179.1"/>
</dbReference>
<dbReference type="Gene3D" id="3.90.550.10">
    <property type="entry name" value="Spore Coat Polysaccharide Biosynthesis Protein SpsA, Chain A"/>
    <property type="match status" value="1"/>
</dbReference>
<sequence>MLFAAIMAGGTGQRFWPLSRRDRPKQFLSLVGERTMLQLTVDRLAGLMPPENILVITGDAYLETVYEQLPEIPRENVVAEPCGRDTAAAVGLAAVHVRHRDPEGIMVVLPADHYIADVQRFQAVLRSAAAHAAGGEWLVTLGITPTRPDTGYGYIRRGEPLAECGGVPACRVERFTEKPAPEAARRFLASGRYLWNSGMFIWRADLISRLIDEHLPELAAGLAEIGRALADMPGGVTAGYISYIKKLVRIYPRLPKVSVDYGIMEKADNVLVLPGDFGWDDVGSWPALERCRETEDNGNVIEARGVFLETSNSIIHVPGRLVATLGIADLVVVDDGECLLVCSKERAGELKRLTTALKEAGLEHAL</sequence>
<feature type="domain" description="Nucleotidyl transferase" evidence="8">
    <location>
        <begin position="5"/>
        <end position="290"/>
    </location>
</feature>
<dbReference type="Proteomes" id="UP000078532">
    <property type="component" value="Unassembled WGS sequence"/>
</dbReference>
<name>A0A1B7LC78_9FIRM</name>
<dbReference type="InterPro" id="IPR054566">
    <property type="entry name" value="ManC/GMP-like_b-helix"/>
</dbReference>
<gene>
    <name evidence="10" type="ORF">A6M21_13735</name>
</gene>
<dbReference type="Pfam" id="PF22640">
    <property type="entry name" value="ManC_GMP_beta-helix"/>
    <property type="match status" value="1"/>
</dbReference>
<dbReference type="AlphaFoldDB" id="A0A1B7LC78"/>
<keyword evidence="6" id="KW-0342">GTP-binding</keyword>
<comment type="caution">
    <text evidence="10">The sequence shown here is derived from an EMBL/GenBank/DDBJ whole genome shotgun (WGS) entry which is preliminary data.</text>
</comment>
<dbReference type="GO" id="GO:0005525">
    <property type="term" value="F:GTP binding"/>
    <property type="evidence" value="ECO:0007669"/>
    <property type="project" value="UniProtKB-KW"/>
</dbReference>
<dbReference type="GO" id="GO:0004475">
    <property type="term" value="F:mannose-1-phosphate guanylyltransferase (GTP) activity"/>
    <property type="evidence" value="ECO:0007669"/>
    <property type="project" value="UniProtKB-EC"/>
</dbReference>
<keyword evidence="3 10" id="KW-0808">Transferase</keyword>
<keyword evidence="11" id="KW-1185">Reference proteome</keyword>
<evidence type="ECO:0000259" key="9">
    <source>
        <dbReference type="Pfam" id="PF22640"/>
    </source>
</evidence>
<evidence type="ECO:0000256" key="4">
    <source>
        <dbReference type="ARBA" id="ARBA00022695"/>
    </source>
</evidence>
<evidence type="ECO:0000256" key="7">
    <source>
        <dbReference type="ARBA" id="ARBA00047343"/>
    </source>
</evidence>
<dbReference type="SUPFAM" id="SSF159283">
    <property type="entry name" value="Guanosine diphospho-D-mannose pyrophosphorylase/mannose-6-phosphate isomerase linker domain"/>
    <property type="match status" value="1"/>
</dbReference>
<comment type="similarity">
    <text evidence="1">Belongs to the mannose-6-phosphate isomerase type 2 family.</text>
</comment>
<evidence type="ECO:0000256" key="2">
    <source>
        <dbReference type="ARBA" id="ARBA00012387"/>
    </source>
</evidence>
<evidence type="ECO:0000256" key="1">
    <source>
        <dbReference type="ARBA" id="ARBA00006115"/>
    </source>
</evidence>
<dbReference type="SUPFAM" id="SSF53448">
    <property type="entry name" value="Nucleotide-diphospho-sugar transferases"/>
    <property type="match status" value="1"/>
</dbReference>
<organism evidence="10 11">
    <name type="scientific">Desulfotomaculum copahuensis</name>
    <dbReference type="NCBI Taxonomy" id="1838280"/>
    <lineage>
        <taxon>Bacteria</taxon>
        <taxon>Bacillati</taxon>
        <taxon>Bacillota</taxon>
        <taxon>Clostridia</taxon>
        <taxon>Eubacteriales</taxon>
        <taxon>Desulfotomaculaceae</taxon>
        <taxon>Desulfotomaculum</taxon>
    </lineage>
</organism>
<dbReference type="EMBL" id="LYVF01000179">
    <property type="protein sequence ID" value="OAT80347.1"/>
    <property type="molecule type" value="Genomic_DNA"/>
</dbReference>
<dbReference type="CDD" id="cd02509">
    <property type="entry name" value="GDP-M1P_Guanylyltransferase"/>
    <property type="match status" value="1"/>
</dbReference>
<reference evidence="10 11" key="1">
    <citation type="submission" date="2016-04" db="EMBL/GenBank/DDBJ databases">
        <authorList>
            <person name="Evans L.H."/>
            <person name="Alamgir A."/>
            <person name="Owens N."/>
            <person name="Weber N.D."/>
            <person name="Virtaneva K."/>
            <person name="Barbian K."/>
            <person name="Babar A."/>
            <person name="Rosenke K."/>
        </authorList>
    </citation>
    <scope>NUCLEOTIDE SEQUENCE [LARGE SCALE GENOMIC DNA]</scope>
    <source>
        <strain evidence="10 11">LMa1</strain>
    </source>
</reference>
<comment type="catalytic activity">
    <reaction evidence="7">
        <text>alpha-D-mannose 1-phosphate + GTP + H(+) = GDP-alpha-D-mannose + diphosphate</text>
        <dbReference type="Rhea" id="RHEA:15229"/>
        <dbReference type="ChEBI" id="CHEBI:15378"/>
        <dbReference type="ChEBI" id="CHEBI:33019"/>
        <dbReference type="ChEBI" id="CHEBI:37565"/>
        <dbReference type="ChEBI" id="CHEBI:57527"/>
        <dbReference type="ChEBI" id="CHEBI:58409"/>
        <dbReference type="EC" id="2.7.7.13"/>
    </reaction>
</comment>
<proteinExistence type="inferred from homology"/>
<keyword evidence="5" id="KW-0547">Nucleotide-binding</keyword>
<dbReference type="InterPro" id="IPR049577">
    <property type="entry name" value="GMPP_N"/>
</dbReference>
<dbReference type="FunFam" id="3.90.550.10:FF:000046">
    <property type="entry name" value="Mannose-1-phosphate guanylyltransferase (GDP)"/>
    <property type="match status" value="1"/>
</dbReference>
<evidence type="ECO:0000256" key="5">
    <source>
        <dbReference type="ARBA" id="ARBA00022741"/>
    </source>
</evidence>
<dbReference type="EC" id="2.7.7.13" evidence="2"/>